<dbReference type="STRING" id="2094558.A0A314ZTG9"/>
<sequence length="85" mass="9037">MGGDNAGANIAHKIAMTVGKEGFPGGLKHQAWQGLGVLCCFEGSGWEGEAEVVEVEGEDHAFHIVKAETQKAKDLTKQVADFLLK</sequence>
<evidence type="ECO:0000313" key="1">
    <source>
        <dbReference type="EMBL" id="PQQ21653.1"/>
    </source>
</evidence>
<proteinExistence type="predicted"/>
<protein>
    <submittedName>
        <fullName evidence="1">2-hydroxyisoflavanone dehydratase-like</fullName>
    </submittedName>
</protein>
<name>A0A314ZTG9_PRUYE</name>
<keyword evidence="2" id="KW-1185">Reference proteome</keyword>
<accession>A0A314ZTG9</accession>
<evidence type="ECO:0000313" key="2">
    <source>
        <dbReference type="Proteomes" id="UP000250321"/>
    </source>
</evidence>
<gene>
    <name evidence="1" type="ORF">Pyn_15096</name>
</gene>
<reference evidence="1 2" key="1">
    <citation type="submission" date="2018-02" db="EMBL/GenBank/DDBJ databases">
        <title>Draft genome of wild Prunus yedoensis var. nudiflora.</title>
        <authorList>
            <person name="Baek S."/>
            <person name="Kim J.-H."/>
            <person name="Choi K."/>
            <person name="Kim G.-B."/>
            <person name="Cho A."/>
            <person name="Jang H."/>
            <person name="Shin C.-H."/>
            <person name="Yu H.-J."/>
            <person name="Mun J.-H."/>
        </authorList>
    </citation>
    <scope>NUCLEOTIDE SEQUENCE [LARGE SCALE GENOMIC DNA]</scope>
    <source>
        <strain evidence="2">cv. Jeju island</strain>
        <tissue evidence="1">Leaf</tissue>
    </source>
</reference>
<dbReference type="Proteomes" id="UP000250321">
    <property type="component" value="Unassembled WGS sequence"/>
</dbReference>
<dbReference type="AlphaFoldDB" id="A0A314ZTG9"/>
<dbReference type="EMBL" id="PJQY01000007">
    <property type="protein sequence ID" value="PQQ21653.1"/>
    <property type="molecule type" value="Genomic_DNA"/>
</dbReference>
<organism evidence="1 2">
    <name type="scientific">Prunus yedoensis var. nudiflora</name>
    <dbReference type="NCBI Taxonomy" id="2094558"/>
    <lineage>
        <taxon>Eukaryota</taxon>
        <taxon>Viridiplantae</taxon>
        <taxon>Streptophyta</taxon>
        <taxon>Embryophyta</taxon>
        <taxon>Tracheophyta</taxon>
        <taxon>Spermatophyta</taxon>
        <taxon>Magnoliopsida</taxon>
        <taxon>eudicotyledons</taxon>
        <taxon>Gunneridae</taxon>
        <taxon>Pentapetalae</taxon>
        <taxon>rosids</taxon>
        <taxon>fabids</taxon>
        <taxon>Rosales</taxon>
        <taxon>Rosaceae</taxon>
        <taxon>Amygdaloideae</taxon>
        <taxon>Amygdaleae</taxon>
        <taxon>Prunus</taxon>
    </lineage>
</organism>
<comment type="caution">
    <text evidence="1">The sequence shown here is derived from an EMBL/GenBank/DDBJ whole genome shotgun (WGS) entry which is preliminary data.</text>
</comment>